<evidence type="ECO:0000313" key="8">
    <source>
        <dbReference type="Proteomes" id="UP001311232"/>
    </source>
</evidence>
<sequence>MSGSCKTLLVLLRRCVAVNKLPVTAAIKTRSGVLSEFRWSHIQQRAWTSDRTVVGLRTLSQLQPALTTTQHRFCTKAGSPCEDEYPPLPDYQADSQSETKEVYIVQVKGLPWSCTAQDLLQFFSDCRVRDGEKGIHLTLDMLGRPSGRAFIEMEHEEDVSKALEKHRQYLGPRYVEVYEVTNSDAEVILNKAAATGAEEGVVLLRGLPFSCTEDDIAHFFSDLNIAENGITIITNSRGKNSGEAYVQFSSQEEADKALQKDRELIGHRYIEVFPSNRDNIQAARRRTKMSLNPSQSASRRPVPDSQTNHRAGSYQISDVSTHYIHMRGLPFQVSGEDIVKFFSPLVVSKILVEFRPDGRPSGEADVYFSCHRDALDAMSRDRMNMGHRYIELFLNSVPDSD</sequence>
<keyword evidence="2 3" id="KW-0694">RNA-binding</keyword>
<accession>A0AAV9RWM2</accession>
<dbReference type="InterPro" id="IPR035979">
    <property type="entry name" value="RBD_domain_sf"/>
</dbReference>
<protein>
    <recommendedName>
        <fullName evidence="6">RRM domain-containing protein</fullName>
    </recommendedName>
</protein>
<evidence type="ECO:0000256" key="3">
    <source>
        <dbReference type="PROSITE-ProRule" id="PRU00176"/>
    </source>
</evidence>
<evidence type="ECO:0000313" key="7">
    <source>
        <dbReference type="EMBL" id="KAK5613416.1"/>
    </source>
</evidence>
<feature type="domain" description="RRM" evidence="6">
    <location>
        <begin position="103"/>
        <end position="182"/>
    </location>
</feature>
<proteinExistence type="predicted"/>
<dbReference type="InterPro" id="IPR000504">
    <property type="entry name" value="RRM_dom"/>
</dbReference>
<feature type="chain" id="PRO_5043911643" description="RRM domain-containing protein" evidence="5">
    <location>
        <begin position="18"/>
        <end position="401"/>
    </location>
</feature>
<dbReference type="EMBL" id="JAHHUM010001215">
    <property type="protein sequence ID" value="KAK5613416.1"/>
    <property type="molecule type" value="Genomic_DNA"/>
</dbReference>
<keyword evidence="5" id="KW-0732">Signal</keyword>
<reference evidence="7 8" key="1">
    <citation type="submission" date="2021-06" db="EMBL/GenBank/DDBJ databases">
        <authorList>
            <person name="Palmer J.M."/>
        </authorList>
    </citation>
    <scope>NUCLEOTIDE SEQUENCE [LARGE SCALE GENOMIC DNA]</scope>
    <source>
        <strain evidence="7 8">MEX-2019</strain>
        <tissue evidence="7">Muscle</tissue>
    </source>
</reference>
<dbReference type="PANTHER" id="PTHR13976">
    <property type="entry name" value="HETEROGENEOUS NUCLEAR RIBONUCLEOPROTEIN-RELATED"/>
    <property type="match status" value="1"/>
</dbReference>
<dbReference type="AlphaFoldDB" id="A0AAV9RWM2"/>
<feature type="signal peptide" evidence="5">
    <location>
        <begin position="1"/>
        <end position="17"/>
    </location>
</feature>
<dbReference type="Proteomes" id="UP001311232">
    <property type="component" value="Unassembled WGS sequence"/>
</dbReference>
<name>A0AAV9RWM2_9TELE</name>
<dbReference type="CDD" id="cd12504">
    <property type="entry name" value="RRM2_hnRNPH_CRSF1_like"/>
    <property type="match status" value="1"/>
</dbReference>
<gene>
    <name evidence="7" type="ORF">CRENBAI_022002</name>
</gene>
<keyword evidence="1" id="KW-0677">Repeat</keyword>
<dbReference type="SUPFAM" id="SSF54928">
    <property type="entry name" value="RNA-binding domain, RBD"/>
    <property type="match status" value="3"/>
</dbReference>
<feature type="compositionally biased region" description="Polar residues" evidence="4">
    <location>
        <begin position="289"/>
        <end position="310"/>
    </location>
</feature>
<keyword evidence="8" id="KW-1185">Reference proteome</keyword>
<evidence type="ECO:0000256" key="1">
    <source>
        <dbReference type="ARBA" id="ARBA00022737"/>
    </source>
</evidence>
<dbReference type="SMART" id="SM00360">
    <property type="entry name" value="RRM"/>
    <property type="match status" value="3"/>
</dbReference>
<comment type="caution">
    <text evidence="7">The sequence shown here is derived from an EMBL/GenBank/DDBJ whole genome shotgun (WGS) entry which is preliminary data.</text>
</comment>
<feature type="domain" description="RRM" evidence="6">
    <location>
        <begin position="200"/>
        <end position="277"/>
    </location>
</feature>
<feature type="region of interest" description="Disordered" evidence="4">
    <location>
        <begin position="287"/>
        <end position="310"/>
    </location>
</feature>
<organism evidence="7 8">
    <name type="scientific">Crenichthys baileyi</name>
    <name type="common">White River springfish</name>
    <dbReference type="NCBI Taxonomy" id="28760"/>
    <lineage>
        <taxon>Eukaryota</taxon>
        <taxon>Metazoa</taxon>
        <taxon>Chordata</taxon>
        <taxon>Craniata</taxon>
        <taxon>Vertebrata</taxon>
        <taxon>Euteleostomi</taxon>
        <taxon>Actinopterygii</taxon>
        <taxon>Neopterygii</taxon>
        <taxon>Teleostei</taxon>
        <taxon>Neoteleostei</taxon>
        <taxon>Acanthomorphata</taxon>
        <taxon>Ovalentaria</taxon>
        <taxon>Atherinomorphae</taxon>
        <taxon>Cyprinodontiformes</taxon>
        <taxon>Goodeidae</taxon>
        <taxon>Crenichthys</taxon>
    </lineage>
</organism>
<dbReference type="CDD" id="cd12503">
    <property type="entry name" value="RRM1_hnRNPH_GRSF1_like"/>
    <property type="match status" value="1"/>
</dbReference>
<evidence type="ECO:0000259" key="6">
    <source>
        <dbReference type="PROSITE" id="PS50102"/>
    </source>
</evidence>
<dbReference type="Gene3D" id="3.30.70.330">
    <property type="match status" value="3"/>
</dbReference>
<dbReference type="InterPro" id="IPR050666">
    <property type="entry name" value="ESRP"/>
</dbReference>
<evidence type="ECO:0000256" key="2">
    <source>
        <dbReference type="ARBA" id="ARBA00022884"/>
    </source>
</evidence>
<dbReference type="PROSITE" id="PS50102">
    <property type="entry name" value="RRM"/>
    <property type="match status" value="2"/>
</dbReference>
<dbReference type="Pfam" id="PF00076">
    <property type="entry name" value="RRM_1"/>
    <property type="match status" value="2"/>
</dbReference>
<evidence type="ECO:0000256" key="5">
    <source>
        <dbReference type="SAM" id="SignalP"/>
    </source>
</evidence>
<evidence type="ECO:0000256" key="4">
    <source>
        <dbReference type="SAM" id="MobiDB-lite"/>
    </source>
</evidence>
<dbReference type="GO" id="GO:0003723">
    <property type="term" value="F:RNA binding"/>
    <property type="evidence" value="ECO:0007669"/>
    <property type="project" value="UniProtKB-UniRule"/>
</dbReference>
<dbReference type="InterPro" id="IPR012677">
    <property type="entry name" value="Nucleotide-bd_a/b_plait_sf"/>
</dbReference>